<sequence length="364" mass="38395">MKRFFQQWLHSLNYPDPVQQQQAQIMQGILLGSFMASTGALVVPFVAPVTSIQAIVIAIAIGAAIAVFLSALVLLRRNYFKLALFGSVFGLEFFLIVMLLGTGLADSGAIIFGLAVPMALASLLSGRKLMFVVMGVGLVGLIATALAEALVPQITGFAKPMDKNYGGIIGGYTAVALVLGLVLARYSKALSTALSTARTRQTELEQLQASLEQTVAERTATLQNTLAELKQRAAEQAQLLEANQQQAVVIRELGVPVIPLGGRRLVVPLVGQLDQARLNTIRERVITAVVQQRARQVLLDVTGVPLVDVHMAGELAAVIAATSLVGAETALVGINPDVAQGLVGSGIDVSRLPAFASLEQALNS</sequence>
<dbReference type="EMBL" id="BAABRU010000002">
    <property type="protein sequence ID" value="GAA5526779.1"/>
    <property type="molecule type" value="Genomic_DNA"/>
</dbReference>
<feature type="transmembrane region" description="Helical" evidence="2">
    <location>
        <begin position="131"/>
        <end position="152"/>
    </location>
</feature>
<feature type="transmembrane region" description="Helical" evidence="2">
    <location>
        <begin position="28"/>
        <end position="46"/>
    </location>
</feature>
<feature type="domain" description="STAS" evidence="3">
    <location>
        <begin position="265"/>
        <end position="364"/>
    </location>
</feature>
<name>A0ABP9WUL8_9CHLR</name>
<feature type="transmembrane region" description="Helical" evidence="2">
    <location>
        <begin position="82"/>
        <end position="101"/>
    </location>
</feature>
<proteinExistence type="predicted"/>
<organism evidence="4 5">
    <name type="scientific">Herpetosiphon gulosus</name>
    <dbReference type="NCBI Taxonomy" id="1973496"/>
    <lineage>
        <taxon>Bacteria</taxon>
        <taxon>Bacillati</taxon>
        <taxon>Chloroflexota</taxon>
        <taxon>Chloroflexia</taxon>
        <taxon>Herpetosiphonales</taxon>
        <taxon>Herpetosiphonaceae</taxon>
        <taxon>Herpetosiphon</taxon>
    </lineage>
</organism>
<dbReference type="Proteomes" id="UP001428290">
    <property type="component" value="Unassembled WGS sequence"/>
</dbReference>
<evidence type="ECO:0000256" key="2">
    <source>
        <dbReference type="SAM" id="Phobius"/>
    </source>
</evidence>
<dbReference type="PANTHER" id="PTHR33745">
    <property type="entry name" value="RSBT ANTAGONIST PROTEIN RSBS-RELATED"/>
    <property type="match status" value="1"/>
</dbReference>
<dbReference type="Gene3D" id="3.30.750.24">
    <property type="entry name" value="STAS domain"/>
    <property type="match status" value="1"/>
</dbReference>
<evidence type="ECO:0000259" key="3">
    <source>
        <dbReference type="PROSITE" id="PS50801"/>
    </source>
</evidence>
<dbReference type="CDD" id="cd07041">
    <property type="entry name" value="STAS_RsbR_RsbS_like"/>
    <property type="match status" value="1"/>
</dbReference>
<comment type="caution">
    <text evidence="4">The sequence shown here is derived from an EMBL/GenBank/DDBJ whole genome shotgun (WGS) entry which is preliminary data.</text>
</comment>
<keyword evidence="2" id="KW-0472">Membrane</keyword>
<keyword evidence="2" id="KW-0812">Transmembrane</keyword>
<gene>
    <name evidence="4" type="ORF">Hgul01_00559</name>
</gene>
<dbReference type="RefSeq" id="WP_345720415.1">
    <property type="nucleotide sequence ID" value="NZ_BAABRU010000002.1"/>
</dbReference>
<protein>
    <recommendedName>
        <fullName evidence="3">STAS domain-containing protein</fullName>
    </recommendedName>
</protein>
<keyword evidence="2" id="KW-1133">Transmembrane helix</keyword>
<reference evidence="4 5" key="1">
    <citation type="submission" date="2024-02" db="EMBL/GenBank/DDBJ databases">
        <title>Herpetosiphon gulosus NBRC 112829.</title>
        <authorList>
            <person name="Ichikawa N."/>
            <person name="Katano-Makiyama Y."/>
            <person name="Hidaka K."/>
        </authorList>
    </citation>
    <scope>NUCLEOTIDE SEQUENCE [LARGE SCALE GENOMIC DNA]</scope>
    <source>
        <strain evidence="4 5">NBRC 112829</strain>
    </source>
</reference>
<keyword evidence="5" id="KW-1185">Reference proteome</keyword>
<accession>A0ABP9WUL8</accession>
<dbReference type="InterPro" id="IPR036513">
    <property type="entry name" value="STAS_dom_sf"/>
</dbReference>
<dbReference type="PANTHER" id="PTHR33745:SF1">
    <property type="entry name" value="RSBT ANTAGONIST PROTEIN RSBS"/>
    <property type="match status" value="1"/>
</dbReference>
<dbReference type="Pfam" id="PF01740">
    <property type="entry name" value="STAS"/>
    <property type="match status" value="1"/>
</dbReference>
<dbReference type="InterPro" id="IPR051932">
    <property type="entry name" value="Bact_StressResp_Reg"/>
</dbReference>
<evidence type="ECO:0000313" key="5">
    <source>
        <dbReference type="Proteomes" id="UP001428290"/>
    </source>
</evidence>
<feature type="transmembrane region" description="Helical" evidence="2">
    <location>
        <begin position="52"/>
        <end position="75"/>
    </location>
</feature>
<evidence type="ECO:0000256" key="1">
    <source>
        <dbReference type="SAM" id="Coils"/>
    </source>
</evidence>
<feature type="transmembrane region" description="Helical" evidence="2">
    <location>
        <begin position="164"/>
        <end position="184"/>
    </location>
</feature>
<evidence type="ECO:0000313" key="4">
    <source>
        <dbReference type="EMBL" id="GAA5526779.1"/>
    </source>
</evidence>
<dbReference type="SUPFAM" id="SSF52091">
    <property type="entry name" value="SpoIIaa-like"/>
    <property type="match status" value="1"/>
</dbReference>
<dbReference type="InterPro" id="IPR002645">
    <property type="entry name" value="STAS_dom"/>
</dbReference>
<feature type="coiled-coil region" evidence="1">
    <location>
        <begin position="197"/>
        <end position="246"/>
    </location>
</feature>
<dbReference type="PROSITE" id="PS50801">
    <property type="entry name" value="STAS"/>
    <property type="match status" value="1"/>
</dbReference>
<keyword evidence="1" id="KW-0175">Coiled coil</keyword>
<feature type="transmembrane region" description="Helical" evidence="2">
    <location>
        <begin position="107"/>
        <end position="124"/>
    </location>
</feature>